<dbReference type="EMBL" id="QFQP01000024">
    <property type="protein sequence ID" value="PZR08688.1"/>
    <property type="molecule type" value="Genomic_DNA"/>
</dbReference>
<evidence type="ECO:0000259" key="3">
    <source>
        <dbReference type="Pfam" id="PF13485"/>
    </source>
</evidence>
<feature type="compositionally biased region" description="Basic and acidic residues" evidence="2">
    <location>
        <begin position="358"/>
        <end position="377"/>
    </location>
</feature>
<sequence length="559" mass="62427">MLISALPAIAQDEPSMPELKGEAKARLQNLDQYLEAWDVEAAKSELAALEKVAPTDLEPVSYYRGRIAFEEGRYDDAVTLLEKAGVSDKPGSWVRLAKDTRDIVGPMLTKESEHFIVHYPKGRDEVLVPWTLETLEAARTALEKDLGYAPPGKIRVEIVGSAGELSKVSTLSKEAIRTTGTIAICKFNKLMVTTPRSVLQGYDWRDTLAHEFVHLVVSKKSNNTVPIWMHEGLAKYLESRWRGPPGGAMTPSSLALLGKRVRSNELVPFEKMHPSMALLPTAEDAATAFSEVFFAIKLIDTEGGPKSLERMLEAMSKGTSEKLAVEQVMKKKWPEFERAWMAYLKKQPFPKDLIPPTSHERKQLTDGKQDQKSKGREVSFGDFKEVKEVDARRDAHLGELFRERNHMASAAEVYGRAYKVVGDKYESVSNKYALTLLELKKYDEAANVLEKSLVMHPGSVSTNVHLGRIYLRGKKWSEAKGAYLEALNVNPFDPEVMMGLLASAEALKDDALRTRALDAAKLLLDEKDERAILEVAREFSRNKDLSFVDFGGPDFDGGR</sequence>
<comment type="caution">
    <text evidence="4">The sequence shown here is derived from an EMBL/GenBank/DDBJ whole genome shotgun (WGS) entry which is preliminary data.</text>
</comment>
<dbReference type="PANTHER" id="PTHR12558:SF13">
    <property type="entry name" value="CELL DIVISION CYCLE PROTEIN 27 HOMOLOG"/>
    <property type="match status" value="1"/>
</dbReference>
<dbReference type="PROSITE" id="PS50005">
    <property type="entry name" value="TPR"/>
    <property type="match status" value="1"/>
</dbReference>
<dbReference type="InterPro" id="IPR011990">
    <property type="entry name" value="TPR-like_helical_dom_sf"/>
</dbReference>
<dbReference type="Pfam" id="PF14559">
    <property type="entry name" value="TPR_19"/>
    <property type="match status" value="1"/>
</dbReference>
<name>A0A2W5UI92_9BACT</name>
<evidence type="ECO:0000313" key="4">
    <source>
        <dbReference type="EMBL" id="PZR08688.1"/>
    </source>
</evidence>
<feature type="region of interest" description="Disordered" evidence="2">
    <location>
        <begin position="351"/>
        <end position="377"/>
    </location>
</feature>
<proteinExistence type="predicted"/>
<evidence type="ECO:0000256" key="2">
    <source>
        <dbReference type="SAM" id="MobiDB-lite"/>
    </source>
</evidence>
<evidence type="ECO:0000256" key="1">
    <source>
        <dbReference type="PROSITE-ProRule" id="PRU00339"/>
    </source>
</evidence>
<dbReference type="Pfam" id="PF13485">
    <property type="entry name" value="Peptidase_MA_2"/>
    <property type="match status" value="1"/>
</dbReference>
<dbReference type="AlphaFoldDB" id="A0A2W5UI92"/>
<gene>
    <name evidence="4" type="ORF">DI536_24455</name>
</gene>
<evidence type="ECO:0000313" key="5">
    <source>
        <dbReference type="Proteomes" id="UP000249061"/>
    </source>
</evidence>
<feature type="domain" description="Peptidase MA-like" evidence="3">
    <location>
        <begin position="141"/>
        <end position="345"/>
    </location>
</feature>
<keyword evidence="1" id="KW-0802">TPR repeat</keyword>
<dbReference type="SUPFAM" id="SSF48452">
    <property type="entry name" value="TPR-like"/>
    <property type="match status" value="1"/>
</dbReference>
<organism evidence="4 5">
    <name type="scientific">Archangium gephyra</name>
    <dbReference type="NCBI Taxonomy" id="48"/>
    <lineage>
        <taxon>Bacteria</taxon>
        <taxon>Pseudomonadati</taxon>
        <taxon>Myxococcota</taxon>
        <taxon>Myxococcia</taxon>
        <taxon>Myxococcales</taxon>
        <taxon>Cystobacterineae</taxon>
        <taxon>Archangiaceae</taxon>
        <taxon>Archangium</taxon>
    </lineage>
</organism>
<accession>A0A2W5UI92</accession>
<protein>
    <recommendedName>
        <fullName evidence="3">Peptidase MA-like domain-containing protein</fullName>
    </recommendedName>
</protein>
<dbReference type="InterPro" id="IPR019734">
    <property type="entry name" value="TPR_rpt"/>
</dbReference>
<feature type="repeat" description="TPR" evidence="1">
    <location>
        <begin position="460"/>
        <end position="493"/>
    </location>
</feature>
<dbReference type="InterPro" id="IPR039568">
    <property type="entry name" value="Peptidase_MA-like_dom"/>
</dbReference>
<dbReference type="Proteomes" id="UP000249061">
    <property type="component" value="Unassembled WGS sequence"/>
</dbReference>
<reference evidence="4 5" key="1">
    <citation type="submission" date="2017-08" db="EMBL/GenBank/DDBJ databases">
        <title>Infants hospitalized years apart are colonized by the same room-sourced microbial strains.</title>
        <authorList>
            <person name="Brooks B."/>
            <person name="Olm M.R."/>
            <person name="Firek B.A."/>
            <person name="Baker R."/>
            <person name="Thomas B.C."/>
            <person name="Morowitz M.J."/>
            <person name="Banfield J.F."/>
        </authorList>
    </citation>
    <scope>NUCLEOTIDE SEQUENCE [LARGE SCALE GENOMIC DNA]</scope>
    <source>
        <strain evidence="4">S2_003_000_R2_14</strain>
    </source>
</reference>
<dbReference type="PANTHER" id="PTHR12558">
    <property type="entry name" value="CELL DIVISION CYCLE 16,23,27"/>
    <property type="match status" value="1"/>
</dbReference>
<dbReference type="Gene3D" id="1.25.40.10">
    <property type="entry name" value="Tetratricopeptide repeat domain"/>
    <property type="match status" value="2"/>
</dbReference>